<evidence type="ECO:0000256" key="4">
    <source>
        <dbReference type="ARBA" id="ARBA00022763"/>
    </source>
</evidence>
<dbReference type="EMBL" id="MFAF01000147">
    <property type="protein sequence ID" value="OGD71547.1"/>
    <property type="molecule type" value="Genomic_DNA"/>
</dbReference>
<comment type="catalytic activity">
    <reaction evidence="10">
        <text>ATP + H2O = ADP + phosphate + H(+)</text>
        <dbReference type="Rhea" id="RHEA:13065"/>
        <dbReference type="ChEBI" id="CHEBI:15377"/>
        <dbReference type="ChEBI" id="CHEBI:15378"/>
        <dbReference type="ChEBI" id="CHEBI:30616"/>
        <dbReference type="ChEBI" id="CHEBI:43474"/>
        <dbReference type="ChEBI" id="CHEBI:456216"/>
        <dbReference type="EC" id="5.6.2.3"/>
    </reaction>
</comment>
<keyword evidence="7" id="KW-0234">DNA repair</keyword>
<evidence type="ECO:0000313" key="12">
    <source>
        <dbReference type="EMBL" id="OGD71547.1"/>
    </source>
</evidence>
<proteinExistence type="inferred from homology"/>
<dbReference type="GO" id="GO:0051539">
    <property type="term" value="F:4 iron, 4 sulfur cluster binding"/>
    <property type="evidence" value="ECO:0007669"/>
    <property type="project" value="UniProtKB-KW"/>
</dbReference>
<dbReference type="SUPFAM" id="SSF52540">
    <property type="entry name" value="P-loop containing nucleoside triphosphate hydrolases"/>
    <property type="match status" value="2"/>
</dbReference>
<dbReference type="InterPro" id="IPR011545">
    <property type="entry name" value="DEAD/DEAH_box_helicase_dom"/>
</dbReference>
<keyword evidence="5" id="KW-0378">Hydrolase</keyword>
<organism evidence="12 13">
    <name type="scientific">Candidatus Coatesbacteria bacterium RBG_13_66_14</name>
    <dbReference type="NCBI Taxonomy" id="1817816"/>
    <lineage>
        <taxon>Bacteria</taxon>
        <taxon>Candidatus Coatesiibacteriota</taxon>
    </lineage>
</organism>
<dbReference type="Pfam" id="PF00270">
    <property type="entry name" value="DEAD"/>
    <property type="match status" value="1"/>
</dbReference>
<dbReference type="GO" id="GO:0043139">
    <property type="term" value="F:5'-3' DNA helicase activity"/>
    <property type="evidence" value="ECO:0007669"/>
    <property type="project" value="UniProtKB-EC"/>
</dbReference>
<accession>A0A1F5EVY8</accession>
<dbReference type="InterPro" id="IPR027417">
    <property type="entry name" value="P-loop_NTPase"/>
</dbReference>
<dbReference type="GO" id="GO:0006281">
    <property type="term" value="P:DNA repair"/>
    <property type="evidence" value="ECO:0007669"/>
    <property type="project" value="UniProtKB-KW"/>
</dbReference>
<dbReference type="InterPro" id="IPR006554">
    <property type="entry name" value="Helicase-like_DEXD_c2"/>
</dbReference>
<sequence length="661" mass="71655">MTSQTITSLFSPTGALTGLLHPYEERPGQVRMATAVADTLESGGSLMVEAGTGIGKSLAYLVPLLARVTDERRGVVSTHTIALQQQLLAADIPVALAALGTEVNVALLLGRGNYLCLRKLNRQQLLGLFADSDAAGRQRALFERANSLKRGERSELDFAIPEAEWRLVASSPDSCAGSRCPYVKECFFQRARRRAQSADLVITNHALLLADVVLRSSGAAVLPDYAYLVVDEAHRLEDAATDQLGYRVSLGRLRGLVGELHSPARRTGSLTGAVMSKSVDSDELTEHFSRILDTAGAHFVTLHAGLGYGGEREERILREPLSVGAELDAELGRTSGWLERLADGAAEDEALELGGAARLLDGYRRDLAGLEERRWEGFVYWADGLHDAARLRLHAAPVEVGPILESGLWSIPEVAVATSATLTVGGDFSYLTTRLGFPPGEELPLPPAFDFATQAALYLPRLPDPRDRTHFSEAVAEIRRLVELNRVGGTLILFTSHEALRAFRSALEEDLAALGCEVLAQGDSDRTRLLRGFKEARRGVLFATATFWEGVDLPGDELRLLIIARLPFAVPSDPVVAARSEAIEKRGGRPFEEYSLPEAVLRLRQGFGRLVRKKTDRGVVAILDSRVLTKAYGARMLAALPPARRFGSFQADALGAYLAGP</sequence>
<dbReference type="STRING" id="1817816.A2Y64_02255"/>
<evidence type="ECO:0000256" key="9">
    <source>
        <dbReference type="ARBA" id="ARBA00044969"/>
    </source>
</evidence>
<evidence type="ECO:0000256" key="8">
    <source>
        <dbReference type="ARBA" id="ARBA00038058"/>
    </source>
</evidence>
<evidence type="ECO:0000256" key="7">
    <source>
        <dbReference type="ARBA" id="ARBA00023204"/>
    </source>
</evidence>
<dbReference type="EC" id="5.6.2.3" evidence="9"/>
<dbReference type="AlphaFoldDB" id="A0A1F5EVY8"/>
<evidence type="ECO:0000256" key="6">
    <source>
        <dbReference type="ARBA" id="ARBA00022840"/>
    </source>
</evidence>
<comment type="caution">
    <text evidence="12">The sequence shown here is derived from an EMBL/GenBank/DDBJ whole genome shotgun (WGS) entry which is preliminary data.</text>
</comment>
<protein>
    <recommendedName>
        <fullName evidence="9">DNA 5'-3' helicase</fullName>
        <ecNumber evidence="9">5.6.2.3</ecNumber>
    </recommendedName>
</protein>
<dbReference type="PROSITE" id="PS51193">
    <property type="entry name" value="HELICASE_ATP_BIND_2"/>
    <property type="match status" value="1"/>
</dbReference>
<dbReference type="InterPro" id="IPR014013">
    <property type="entry name" value="Helic_SF1/SF2_ATP-bd_DinG/Rad3"/>
</dbReference>
<evidence type="ECO:0000259" key="11">
    <source>
        <dbReference type="PROSITE" id="PS51193"/>
    </source>
</evidence>
<reference evidence="12 13" key="1">
    <citation type="journal article" date="2016" name="Nat. Commun.">
        <title>Thousands of microbial genomes shed light on interconnected biogeochemical processes in an aquifer system.</title>
        <authorList>
            <person name="Anantharaman K."/>
            <person name="Brown C.T."/>
            <person name="Hug L.A."/>
            <person name="Sharon I."/>
            <person name="Castelle C.J."/>
            <person name="Probst A.J."/>
            <person name="Thomas B.C."/>
            <person name="Singh A."/>
            <person name="Wilkins M.J."/>
            <person name="Karaoz U."/>
            <person name="Brodie E.L."/>
            <person name="Williams K.H."/>
            <person name="Hubbard S.S."/>
            <person name="Banfield J.F."/>
        </authorList>
    </citation>
    <scope>NUCLEOTIDE SEQUENCE [LARGE SCALE GENOMIC DNA]</scope>
</reference>
<evidence type="ECO:0000256" key="1">
    <source>
        <dbReference type="ARBA" id="ARBA00001966"/>
    </source>
</evidence>
<comment type="cofactor">
    <cofactor evidence="1">
        <name>[4Fe-4S] cluster</name>
        <dbReference type="ChEBI" id="CHEBI:49883"/>
    </cofactor>
</comment>
<evidence type="ECO:0000256" key="5">
    <source>
        <dbReference type="ARBA" id="ARBA00022801"/>
    </source>
</evidence>
<keyword evidence="3" id="KW-0547">Nucleotide-binding</keyword>
<keyword evidence="2" id="KW-0479">Metal-binding</keyword>
<dbReference type="Pfam" id="PF13307">
    <property type="entry name" value="Helicase_C_2"/>
    <property type="match status" value="1"/>
</dbReference>
<dbReference type="GO" id="GO:0016818">
    <property type="term" value="F:hydrolase activity, acting on acid anhydrides, in phosphorus-containing anhydrides"/>
    <property type="evidence" value="ECO:0007669"/>
    <property type="project" value="InterPro"/>
</dbReference>
<evidence type="ECO:0000256" key="10">
    <source>
        <dbReference type="ARBA" id="ARBA00048954"/>
    </source>
</evidence>
<dbReference type="SMART" id="SM00488">
    <property type="entry name" value="DEXDc2"/>
    <property type="match status" value="1"/>
</dbReference>
<dbReference type="PANTHER" id="PTHR11472">
    <property type="entry name" value="DNA REPAIR DEAD HELICASE RAD3/XP-D SUBFAMILY MEMBER"/>
    <property type="match status" value="1"/>
</dbReference>
<dbReference type="Gene3D" id="3.40.50.300">
    <property type="entry name" value="P-loop containing nucleotide triphosphate hydrolases"/>
    <property type="match status" value="2"/>
</dbReference>
<dbReference type="InterPro" id="IPR006555">
    <property type="entry name" value="ATP-dep_Helicase_C"/>
</dbReference>
<keyword evidence="2" id="KW-0411">Iron-sulfur</keyword>
<evidence type="ECO:0000313" key="13">
    <source>
        <dbReference type="Proteomes" id="UP000177187"/>
    </source>
</evidence>
<keyword evidence="4" id="KW-0227">DNA damage</keyword>
<dbReference type="InterPro" id="IPR045028">
    <property type="entry name" value="DinG/Rad3-like"/>
</dbReference>
<keyword evidence="2" id="KW-0004">4Fe-4S</keyword>
<keyword evidence="6" id="KW-0067">ATP-binding</keyword>
<dbReference type="InterPro" id="IPR014001">
    <property type="entry name" value="Helicase_ATP-bd"/>
</dbReference>
<dbReference type="PANTHER" id="PTHR11472:SF34">
    <property type="entry name" value="REGULATOR OF TELOMERE ELONGATION HELICASE 1"/>
    <property type="match status" value="1"/>
</dbReference>
<evidence type="ECO:0000256" key="2">
    <source>
        <dbReference type="ARBA" id="ARBA00022485"/>
    </source>
</evidence>
<keyword evidence="2" id="KW-0408">Iron</keyword>
<gene>
    <name evidence="12" type="ORF">A2Y64_02255</name>
</gene>
<evidence type="ECO:0000256" key="3">
    <source>
        <dbReference type="ARBA" id="ARBA00022741"/>
    </source>
</evidence>
<dbReference type="SMART" id="SM00491">
    <property type="entry name" value="HELICc2"/>
    <property type="match status" value="1"/>
</dbReference>
<feature type="domain" description="Helicase ATP-binding" evidence="11">
    <location>
        <begin position="15"/>
        <end position="282"/>
    </location>
</feature>
<name>A0A1F5EVY8_9BACT</name>
<dbReference type="SMART" id="SM00487">
    <property type="entry name" value="DEXDc"/>
    <property type="match status" value="1"/>
</dbReference>
<dbReference type="GO" id="GO:0005524">
    <property type="term" value="F:ATP binding"/>
    <property type="evidence" value="ECO:0007669"/>
    <property type="project" value="UniProtKB-KW"/>
</dbReference>
<dbReference type="Proteomes" id="UP000177187">
    <property type="component" value="Unassembled WGS sequence"/>
</dbReference>
<comment type="similarity">
    <text evidence="8">Belongs to the helicase family. DinG subfamily.</text>
</comment>
<dbReference type="GO" id="GO:0003676">
    <property type="term" value="F:nucleic acid binding"/>
    <property type="evidence" value="ECO:0007669"/>
    <property type="project" value="InterPro"/>
</dbReference>